<reference evidence="2 3" key="1">
    <citation type="submission" date="2012-12" db="EMBL/GenBank/DDBJ databases">
        <authorList>
            <person name="Sencilo A."/>
            <person name="Jacobs-Sera D."/>
            <person name="Russell D.A."/>
            <person name="Ko C."/>
            <person name="Atanasova N."/>
            <person name="Osterlund E."/>
            <person name="Oksanen H.M."/>
            <person name="Bamford D.H."/>
            <person name="Hatfull G.F."/>
            <person name="Roine E."/>
            <person name="Hendrix R.W."/>
        </authorList>
    </citation>
    <scope>NUCLEOTIDE SEQUENCE [LARGE SCALE GENOMIC DNA]</scope>
</reference>
<dbReference type="EMBL" id="KC292026">
    <property type="protein sequence ID" value="AGM11350.1"/>
    <property type="molecule type" value="Genomic_DNA"/>
</dbReference>
<dbReference type="Proteomes" id="UP000202786">
    <property type="component" value="Segment"/>
</dbReference>
<sequence length="68" mass="8048">MFYALEQGHSFSVEEKYVDDSGEVRTRKREAFAEELTEAQLKFIFHGKEQRKKMRQENSGMNKPGMNF</sequence>
<dbReference type="GeneID" id="16193979"/>
<name>R4T8X4_9CAUD</name>
<proteinExistence type="predicted"/>
<dbReference type="RefSeq" id="YP_008059228.1">
    <property type="nucleotide sequence ID" value="NC_021328.1"/>
</dbReference>
<organism evidence="2 3">
    <name type="scientific">Halogranum tailed virus 1</name>
    <dbReference type="NCBI Taxonomy" id="1273749"/>
    <lineage>
        <taxon>Viruses</taxon>
        <taxon>Duplodnaviria</taxon>
        <taxon>Heunggongvirae</taxon>
        <taxon>Uroviricota</taxon>
        <taxon>Caudoviricetes</taxon>
        <taxon>Thumleimavirales</taxon>
        <taxon>Halomagnusviridae</taxon>
        <taxon>Hagravirus</taxon>
        <taxon>Hagravirus capitaneum</taxon>
        <taxon>Hagravirus HGTV1</taxon>
    </lineage>
</organism>
<evidence type="ECO:0000313" key="3">
    <source>
        <dbReference type="Proteomes" id="UP000202786"/>
    </source>
</evidence>
<evidence type="ECO:0000313" key="2">
    <source>
        <dbReference type="EMBL" id="AGM11350.1"/>
    </source>
</evidence>
<evidence type="ECO:0000256" key="1">
    <source>
        <dbReference type="SAM" id="MobiDB-lite"/>
    </source>
</evidence>
<feature type="region of interest" description="Disordered" evidence="1">
    <location>
        <begin position="49"/>
        <end position="68"/>
    </location>
</feature>
<keyword evidence="3" id="KW-1185">Reference proteome</keyword>
<protein>
    <submittedName>
        <fullName evidence="2">Uncharacterized protein</fullName>
    </submittedName>
</protein>
<dbReference type="KEGG" id="vg:16193979"/>
<accession>R4T8X4</accession>
<gene>
    <name evidence="2" type="primary">20</name>
    <name evidence="2" type="ORF">HGTV1_20</name>
</gene>